<dbReference type="PANTHER" id="PTHR42743:SF4">
    <property type="entry name" value="BRANCHED-CHAIN-AMINO-ACID AMINOTRANSFERASE-RELATED"/>
    <property type="match status" value="1"/>
</dbReference>
<dbReference type="InterPro" id="IPR043131">
    <property type="entry name" value="BCAT-like_N"/>
</dbReference>
<dbReference type="InterPro" id="IPR001544">
    <property type="entry name" value="Aminotrans_IV"/>
</dbReference>
<evidence type="ECO:0008006" key="4">
    <source>
        <dbReference type="Google" id="ProtNLM"/>
    </source>
</evidence>
<proteinExistence type="inferred from homology"/>
<dbReference type="Pfam" id="PF01063">
    <property type="entry name" value="Aminotran_4"/>
    <property type="match status" value="1"/>
</dbReference>
<evidence type="ECO:0000256" key="1">
    <source>
        <dbReference type="ARBA" id="ARBA00009320"/>
    </source>
</evidence>
<comment type="caution">
    <text evidence="2">The sequence shown here is derived from an EMBL/GenBank/DDBJ whole genome shotgun (WGS) entry which is preliminary data.</text>
</comment>
<dbReference type="EMBL" id="QPEX01000010">
    <property type="protein sequence ID" value="RCS54775.1"/>
    <property type="molecule type" value="Genomic_DNA"/>
</dbReference>
<dbReference type="Gene3D" id="3.20.10.10">
    <property type="entry name" value="D-amino Acid Aminotransferase, subunit A, domain 2"/>
    <property type="match status" value="1"/>
</dbReference>
<dbReference type="OrthoDB" id="9805628at2"/>
<protein>
    <recommendedName>
        <fullName evidence="4">Branched-chain-amino-acid aminotransferase</fullName>
    </recommendedName>
</protein>
<evidence type="ECO:0000313" key="2">
    <source>
        <dbReference type="EMBL" id="RCS54775.1"/>
    </source>
</evidence>
<accession>A0A368KY91</accession>
<evidence type="ECO:0000313" key="3">
    <source>
        <dbReference type="Proteomes" id="UP000253562"/>
    </source>
</evidence>
<comment type="similarity">
    <text evidence="1">Belongs to the class-IV pyridoxal-phosphate-dependent aminotransferase family.</text>
</comment>
<gene>
    <name evidence="2" type="ORF">DTL42_06520</name>
</gene>
<dbReference type="GO" id="GO:0003824">
    <property type="term" value="F:catalytic activity"/>
    <property type="evidence" value="ECO:0007669"/>
    <property type="project" value="InterPro"/>
</dbReference>
<dbReference type="InterPro" id="IPR043132">
    <property type="entry name" value="BCAT-like_C"/>
</dbReference>
<dbReference type="InterPro" id="IPR050571">
    <property type="entry name" value="Class-IV_PLP-Dep_Aminotrnsfr"/>
</dbReference>
<dbReference type="PANTHER" id="PTHR42743">
    <property type="entry name" value="AMINO-ACID AMINOTRANSFERASE"/>
    <property type="match status" value="1"/>
</dbReference>
<dbReference type="AlphaFoldDB" id="A0A368KY91"/>
<dbReference type="RefSeq" id="WP_114367837.1">
    <property type="nucleotide sequence ID" value="NZ_QPEX01000010.1"/>
</dbReference>
<dbReference type="InterPro" id="IPR036038">
    <property type="entry name" value="Aminotransferase-like"/>
</dbReference>
<dbReference type="Gene3D" id="3.30.470.10">
    <property type="match status" value="1"/>
</dbReference>
<dbReference type="Proteomes" id="UP000253562">
    <property type="component" value="Unassembled WGS sequence"/>
</dbReference>
<reference evidence="2 3" key="1">
    <citation type="submission" date="2018-07" db="EMBL/GenBank/DDBJ databases">
        <title>Comparative genomes isolates from brazilian mangrove.</title>
        <authorList>
            <person name="De Araujo J.E."/>
            <person name="Taketani R.G."/>
            <person name="Silva M.C.P."/>
            <person name="Lourenco M.V."/>
            <person name="Oliveira V.M."/>
            <person name="Andreote F.D."/>
        </authorList>
    </citation>
    <scope>NUCLEOTIDE SEQUENCE [LARGE SCALE GENOMIC DNA]</scope>
    <source>
        <strain evidence="2 3">HEX PRIS-MGV</strain>
    </source>
</reference>
<sequence>MAQPIAYWEGKWKPHSELTIPLNDTGFVLGTTIAEQLRTFNGKIFRLEQHLDRLWQSLSIVDVQSPESRESLTDVVHQIIEHNHPLLPSGADLGVTIFVTPGPMEQAYKPHKTGRLAVHTQMVAFNTFAHLYEDGQALYVPETRQVPVDCWPRELKVRSRVHYYLADLEAKKQDPASRAVLLDQAGYVMEATTANIAKYHPDTGLELPPAELVLPGISIATLCELADQLAIPVTHRQLTPEDFRTADEILLTSTSPCIVPCNQWNGKPVSVGKPGPIYKRLIAAWEDMVGLDIRKQAIRFANHS</sequence>
<dbReference type="SUPFAM" id="SSF56752">
    <property type="entry name" value="D-aminoacid aminotransferase-like PLP-dependent enzymes"/>
    <property type="match status" value="1"/>
</dbReference>
<organism evidence="2 3">
    <name type="scientific">Bremerella cremea</name>
    <dbReference type="NCBI Taxonomy" id="1031537"/>
    <lineage>
        <taxon>Bacteria</taxon>
        <taxon>Pseudomonadati</taxon>
        <taxon>Planctomycetota</taxon>
        <taxon>Planctomycetia</taxon>
        <taxon>Pirellulales</taxon>
        <taxon>Pirellulaceae</taxon>
        <taxon>Bremerella</taxon>
    </lineage>
</organism>
<dbReference type="GO" id="GO:0046394">
    <property type="term" value="P:carboxylic acid biosynthetic process"/>
    <property type="evidence" value="ECO:0007669"/>
    <property type="project" value="UniProtKB-ARBA"/>
</dbReference>
<name>A0A368KY91_9BACT</name>